<protein>
    <recommendedName>
        <fullName evidence="4">Lipoprotein</fullName>
    </recommendedName>
</protein>
<dbReference type="Proteomes" id="UP000254939">
    <property type="component" value="Unassembled WGS sequence"/>
</dbReference>
<sequence length="60" mass="6172">MSRFRALMAAGVMFGLSALASACATPPNSMGSASGYVPGDSMNRACEDGFRPSDGRSCSY</sequence>
<evidence type="ECO:0000313" key="3">
    <source>
        <dbReference type="Proteomes" id="UP000254939"/>
    </source>
</evidence>
<accession>A0A370KS04</accession>
<name>A0A370KS04_9HYPH</name>
<evidence type="ECO:0008006" key="4">
    <source>
        <dbReference type="Google" id="ProtNLM"/>
    </source>
</evidence>
<evidence type="ECO:0000256" key="1">
    <source>
        <dbReference type="SAM" id="SignalP"/>
    </source>
</evidence>
<dbReference type="EMBL" id="NAAC01000009">
    <property type="protein sequence ID" value="RDJ12944.1"/>
    <property type="molecule type" value="Genomic_DNA"/>
</dbReference>
<evidence type="ECO:0000313" key="2">
    <source>
        <dbReference type="EMBL" id="RDJ12944.1"/>
    </source>
</evidence>
<feature type="chain" id="PRO_5016828585" description="Lipoprotein" evidence="1">
    <location>
        <begin position="25"/>
        <end position="60"/>
    </location>
</feature>
<gene>
    <name evidence="2" type="ORF">B5K06_09270</name>
</gene>
<organism evidence="2 3">
    <name type="scientific">Rhizobium grahamii</name>
    <dbReference type="NCBI Taxonomy" id="1120045"/>
    <lineage>
        <taxon>Bacteria</taxon>
        <taxon>Pseudomonadati</taxon>
        <taxon>Pseudomonadota</taxon>
        <taxon>Alphaproteobacteria</taxon>
        <taxon>Hyphomicrobiales</taxon>
        <taxon>Rhizobiaceae</taxon>
        <taxon>Rhizobium/Agrobacterium group</taxon>
        <taxon>Rhizobium</taxon>
    </lineage>
</organism>
<feature type="signal peptide" evidence="1">
    <location>
        <begin position="1"/>
        <end position="24"/>
    </location>
</feature>
<dbReference type="RefSeq" id="WP_114712663.1">
    <property type="nucleotide sequence ID" value="NZ_KZ857259.1"/>
</dbReference>
<dbReference type="PROSITE" id="PS51257">
    <property type="entry name" value="PROKAR_LIPOPROTEIN"/>
    <property type="match status" value="1"/>
</dbReference>
<dbReference type="OrthoDB" id="8378120at2"/>
<reference evidence="2 3" key="1">
    <citation type="submission" date="2017-03" db="EMBL/GenBank/DDBJ databases">
        <title>Genome analysis of Rhizobial strains effectives or ineffectives for nitrogen fixation isolated from bean seeds.</title>
        <authorList>
            <person name="Peralta H."/>
            <person name="Aguilar-Vera A."/>
            <person name="Mora Y."/>
            <person name="Vargas-Lagunas C."/>
            <person name="Girard L."/>
            <person name="Mora J."/>
        </authorList>
    </citation>
    <scope>NUCLEOTIDE SEQUENCE [LARGE SCALE GENOMIC DNA]</scope>
    <source>
        <strain evidence="2 3">CCGM3</strain>
    </source>
</reference>
<keyword evidence="1" id="KW-0732">Signal</keyword>
<proteinExistence type="predicted"/>
<comment type="caution">
    <text evidence="2">The sequence shown here is derived from an EMBL/GenBank/DDBJ whole genome shotgun (WGS) entry which is preliminary data.</text>
</comment>
<dbReference type="AlphaFoldDB" id="A0A370KS04"/>